<name>A0A317ARB7_9PLEO</name>
<dbReference type="GeneID" id="6343301"/>
<dbReference type="AlphaFoldDB" id="A0A317ARB7"/>
<gene>
    <name evidence="1" type="ORF">PtrM4_120720</name>
</gene>
<evidence type="ECO:0000313" key="2">
    <source>
        <dbReference type="Proteomes" id="UP000245464"/>
    </source>
</evidence>
<evidence type="ECO:0000313" key="1">
    <source>
        <dbReference type="EMBL" id="KAF7569657.1"/>
    </source>
</evidence>
<dbReference type="Proteomes" id="UP000245464">
    <property type="component" value="Chromosome 6"/>
</dbReference>
<proteinExistence type="predicted"/>
<sequence length="373" mass="42717">MAKAVIKVGTVEVPDFLCDMTKRACKNRAGWSLALHAMQFDDEGELMDILLEVHTLLHDATFHEHDAKSGPISQERSPIDASGIVSGIDGLSLQSADQQSSTIFQRPHVQPVIFDRGDEEFHTEFSLGLSLFFWDLMARRDIVKNFWRRYPDLYETTIPGVVTDVFIGQVRALERDFEDTMVWPFKFPKAQYPTPLLPALFCARFERTAHNVREKAKDVLYNEIKTKPFDHTAALGPHCKVALLAQHTACQYYRKQTQHLSNAELIDVGITSFEHDQRYYFDMVGALKLLQSVVAETTIDRADNKLDTPRIMDGLEDTITSFSKTIAEIEKAKEPFPRGEAEKKCYEDLGILQERLREWVIEDKVEKWTRGMS</sequence>
<comment type="caution">
    <text evidence="1">The sequence shown here is derived from an EMBL/GenBank/DDBJ whole genome shotgun (WGS) entry which is preliminary data.</text>
</comment>
<protein>
    <submittedName>
        <fullName evidence="1">Uncharacterized protein</fullName>
    </submittedName>
</protein>
<accession>A0A317ARB7</accession>
<dbReference type="RefSeq" id="XP_065961620.1">
    <property type="nucleotide sequence ID" value="XM_066108435.1"/>
</dbReference>
<dbReference type="EMBL" id="NQIK02000006">
    <property type="protein sequence ID" value="KAF7569657.1"/>
    <property type="molecule type" value="Genomic_DNA"/>
</dbReference>
<dbReference type="KEGG" id="ptrr:6343301"/>
<reference evidence="1" key="1">
    <citation type="journal article" date="2018" name="BMC Genomics">
        <title>Comparative genomics of the wheat fungal pathogen Pyrenophora tritici-repentis reveals chromosomal variations and genome plasticity.</title>
        <authorList>
            <person name="Moolhuijzen P."/>
            <person name="See P.T."/>
            <person name="Hane J.K."/>
            <person name="Shi G."/>
            <person name="Liu Z."/>
            <person name="Oliver R.P."/>
            <person name="Moffat C.S."/>
        </authorList>
    </citation>
    <scope>NUCLEOTIDE SEQUENCE [LARGE SCALE GENOMIC DNA]</scope>
    <source>
        <strain evidence="1">M4</strain>
    </source>
</reference>
<organism evidence="1 2">
    <name type="scientific">Pyrenophora tritici-repentis</name>
    <dbReference type="NCBI Taxonomy" id="45151"/>
    <lineage>
        <taxon>Eukaryota</taxon>
        <taxon>Fungi</taxon>
        <taxon>Dikarya</taxon>
        <taxon>Ascomycota</taxon>
        <taxon>Pezizomycotina</taxon>
        <taxon>Dothideomycetes</taxon>
        <taxon>Pleosporomycetidae</taxon>
        <taxon>Pleosporales</taxon>
        <taxon>Pleosporineae</taxon>
        <taxon>Pleosporaceae</taxon>
        <taxon>Pyrenophora</taxon>
    </lineage>
</organism>